<evidence type="ECO:0000256" key="1">
    <source>
        <dbReference type="ARBA" id="ARBA00009388"/>
    </source>
</evidence>
<dbReference type="InParanoid" id="A0A2N3NFZ1"/>
<dbReference type="Gene3D" id="1.10.390.10">
    <property type="entry name" value="Neutral Protease Domain 2"/>
    <property type="match status" value="1"/>
</dbReference>
<dbReference type="PANTHER" id="PTHR43579">
    <property type="match status" value="1"/>
</dbReference>
<dbReference type="InterPro" id="IPR023612">
    <property type="entry name" value="Peptidase_M4"/>
</dbReference>
<dbReference type="CDD" id="cd09597">
    <property type="entry name" value="M4_TLP"/>
    <property type="match status" value="1"/>
</dbReference>
<evidence type="ECO:0000256" key="2">
    <source>
        <dbReference type="ARBA" id="ARBA00022670"/>
    </source>
</evidence>
<evidence type="ECO:0000256" key="3">
    <source>
        <dbReference type="ARBA" id="ARBA00022723"/>
    </source>
</evidence>
<comment type="caution">
    <text evidence="9">The sequence shown here is derived from an EMBL/GenBank/DDBJ whole genome shotgun (WGS) entry which is preliminary data.</text>
</comment>
<keyword evidence="4" id="KW-0378">Hydrolase</keyword>
<dbReference type="InterPro" id="IPR001570">
    <property type="entry name" value="Peptidase_M4_C_domain"/>
</dbReference>
<feature type="domain" description="Peptidase M4 C-terminal" evidence="8">
    <location>
        <begin position="275"/>
        <end position="397"/>
    </location>
</feature>
<sequence>MFDHRCYVVPPYLLRAISESDHNPEPIRKAAEDTLTRRIKISSSLHDRSKALTHNAGVKKSSRQLSKPSIVSADLLRHLANSKDVDEKVRKCADRDLRHLRAVHERVLTTQEGGLGTAASSSRKRTAVAEDDRRKDHTFYRAVYDAQNSFVEFLLPGELVRIEGQPPVRDKAANEAYDNVGRVLSMFKQIFQWKSVDNENMHIISTIHFGDNYENALPCPNGVAERRVSWGVDWDPDRMQLVFGDGDEFLSNFTGCIDVIGHELTHAVIENTTPLLYFGQSGALNEHVSDVFGIMVKQMVEKEDAKSADWLIGEGCIAPDMKGVALRSMKAPGTAYNDPRFSHAKQGKDPQPDHFKYYTATFEDNGGVHIYSGIPNKAFYLCAQAFGGYSWEKAGKI</sequence>
<dbReference type="InterPro" id="IPR027268">
    <property type="entry name" value="Peptidase_M4/M1_CTD_sf"/>
</dbReference>
<evidence type="ECO:0008006" key="11">
    <source>
        <dbReference type="Google" id="ProtNLM"/>
    </source>
</evidence>
<evidence type="ECO:0000256" key="5">
    <source>
        <dbReference type="ARBA" id="ARBA00022833"/>
    </source>
</evidence>
<dbReference type="OrthoDB" id="5332336at2759"/>
<keyword evidence="2" id="KW-0645">Protease</keyword>
<dbReference type="InterPro" id="IPR013856">
    <property type="entry name" value="Peptidase_M4_domain"/>
</dbReference>
<dbReference type="PRINTS" id="PR00730">
    <property type="entry name" value="THERMOLYSIN"/>
</dbReference>
<dbReference type="STRING" id="41688.A0A2N3NFZ1"/>
<dbReference type="SUPFAM" id="SSF55486">
    <property type="entry name" value="Metalloproteases ('zincins'), catalytic domain"/>
    <property type="match status" value="1"/>
</dbReference>
<keyword evidence="3" id="KW-0479">Metal-binding</keyword>
<feature type="domain" description="Peptidase M4" evidence="7">
    <location>
        <begin position="141"/>
        <end position="217"/>
    </location>
</feature>
<evidence type="ECO:0000256" key="4">
    <source>
        <dbReference type="ARBA" id="ARBA00022801"/>
    </source>
</evidence>
<evidence type="ECO:0000313" key="9">
    <source>
        <dbReference type="EMBL" id="PKS11360.1"/>
    </source>
</evidence>
<dbReference type="PANTHER" id="PTHR43579:SF1">
    <property type="entry name" value="NEUTRAL METALLOPROTEINASE"/>
    <property type="match status" value="1"/>
</dbReference>
<evidence type="ECO:0000259" key="8">
    <source>
        <dbReference type="Pfam" id="PF02868"/>
    </source>
</evidence>
<evidence type="ECO:0000256" key="6">
    <source>
        <dbReference type="ARBA" id="ARBA00023049"/>
    </source>
</evidence>
<proteinExistence type="inferred from homology"/>
<reference evidence="9 10" key="1">
    <citation type="journal article" date="2017" name="G3 (Bethesda)">
        <title>First Draft Genome Sequence of the Pathogenic Fungus Lomentospora prolificans (Formerly Scedosporium prolificans).</title>
        <authorList>
            <person name="Luo R."/>
            <person name="Zimin A."/>
            <person name="Workman R."/>
            <person name="Fan Y."/>
            <person name="Pertea G."/>
            <person name="Grossman N."/>
            <person name="Wear M.P."/>
            <person name="Jia B."/>
            <person name="Miller H."/>
            <person name="Casadevall A."/>
            <person name="Timp W."/>
            <person name="Zhang S.X."/>
            <person name="Salzberg S.L."/>
        </authorList>
    </citation>
    <scope>NUCLEOTIDE SEQUENCE [LARGE SCALE GENOMIC DNA]</scope>
    <source>
        <strain evidence="9 10">JHH-5317</strain>
    </source>
</reference>
<dbReference type="EMBL" id="NLAX01000008">
    <property type="protein sequence ID" value="PKS11360.1"/>
    <property type="molecule type" value="Genomic_DNA"/>
</dbReference>
<dbReference type="VEuPathDB" id="FungiDB:jhhlp_003122"/>
<dbReference type="Gene3D" id="3.10.170.10">
    <property type="match status" value="1"/>
</dbReference>
<keyword evidence="6" id="KW-0482">Metalloprotease</keyword>
<accession>A0A2N3NFZ1</accession>
<comment type="similarity">
    <text evidence="1">Belongs to the peptidase M4 family.</text>
</comment>
<keyword evidence="10" id="KW-1185">Reference proteome</keyword>
<evidence type="ECO:0000313" key="10">
    <source>
        <dbReference type="Proteomes" id="UP000233524"/>
    </source>
</evidence>
<dbReference type="GO" id="GO:0006508">
    <property type="term" value="P:proteolysis"/>
    <property type="evidence" value="ECO:0007669"/>
    <property type="project" value="UniProtKB-KW"/>
</dbReference>
<keyword evidence="5" id="KW-0862">Zinc</keyword>
<dbReference type="GO" id="GO:0004222">
    <property type="term" value="F:metalloendopeptidase activity"/>
    <property type="evidence" value="ECO:0007669"/>
    <property type="project" value="InterPro"/>
</dbReference>
<dbReference type="InterPro" id="IPR052759">
    <property type="entry name" value="Metalloprotease_M4"/>
</dbReference>
<protein>
    <recommendedName>
        <fullName evidence="11">Peptidase M4 C-terminal domain-containing protein</fullName>
    </recommendedName>
</protein>
<name>A0A2N3NFZ1_9PEZI</name>
<dbReference type="Proteomes" id="UP000233524">
    <property type="component" value="Unassembled WGS sequence"/>
</dbReference>
<feature type="domain" description="Peptidase M4" evidence="7">
    <location>
        <begin position="234"/>
        <end position="270"/>
    </location>
</feature>
<dbReference type="Pfam" id="PF01447">
    <property type="entry name" value="Peptidase_M4"/>
    <property type="match status" value="2"/>
</dbReference>
<organism evidence="9 10">
    <name type="scientific">Lomentospora prolificans</name>
    <dbReference type="NCBI Taxonomy" id="41688"/>
    <lineage>
        <taxon>Eukaryota</taxon>
        <taxon>Fungi</taxon>
        <taxon>Dikarya</taxon>
        <taxon>Ascomycota</taxon>
        <taxon>Pezizomycotina</taxon>
        <taxon>Sordariomycetes</taxon>
        <taxon>Hypocreomycetidae</taxon>
        <taxon>Microascales</taxon>
        <taxon>Microascaceae</taxon>
        <taxon>Lomentospora</taxon>
    </lineage>
</organism>
<evidence type="ECO:0000259" key="7">
    <source>
        <dbReference type="Pfam" id="PF01447"/>
    </source>
</evidence>
<dbReference type="Pfam" id="PF02868">
    <property type="entry name" value="Peptidase_M4_C"/>
    <property type="match status" value="1"/>
</dbReference>
<dbReference type="AlphaFoldDB" id="A0A2N3NFZ1"/>
<dbReference type="GO" id="GO:0046872">
    <property type="term" value="F:metal ion binding"/>
    <property type="evidence" value="ECO:0007669"/>
    <property type="project" value="UniProtKB-KW"/>
</dbReference>
<gene>
    <name evidence="9" type="ORF">jhhlp_003122</name>
</gene>